<comment type="caution">
    <text evidence="3">The sequence shown here is derived from an EMBL/GenBank/DDBJ whole genome shotgun (WGS) entry which is preliminary data.</text>
</comment>
<dbReference type="GO" id="GO:0006888">
    <property type="term" value="P:endoplasmic reticulum to Golgi vesicle-mediated transport"/>
    <property type="evidence" value="ECO:0007669"/>
    <property type="project" value="TreeGrafter"/>
</dbReference>
<feature type="compositionally biased region" description="Pro residues" evidence="2">
    <location>
        <begin position="968"/>
        <end position="980"/>
    </location>
</feature>
<dbReference type="GO" id="GO:0048211">
    <property type="term" value="P:Golgi vesicle docking"/>
    <property type="evidence" value="ECO:0007669"/>
    <property type="project" value="TreeGrafter"/>
</dbReference>
<dbReference type="AlphaFoldDB" id="A0A422NCQ4"/>
<dbReference type="RefSeq" id="XP_029224803.1">
    <property type="nucleotide sequence ID" value="XM_029375073.1"/>
</dbReference>
<dbReference type="PANTHER" id="PTHR10013">
    <property type="entry name" value="GENERAL VESICULAR TRANSPORT FACTOR P115"/>
    <property type="match status" value="1"/>
</dbReference>
<proteinExistence type="predicted"/>
<protein>
    <recommendedName>
        <fullName evidence="5">Vesicle tethering protein Uso1/P115-like head domain-containing protein</fullName>
    </recommendedName>
</protein>
<feature type="region of interest" description="Disordered" evidence="2">
    <location>
        <begin position="20"/>
        <end position="41"/>
    </location>
</feature>
<accession>A0A422NCQ4</accession>
<dbReference type="Gene3D" id="1.25.10.10">
    <property type="entry name" value="Leucine-rich Repeat Variant"/>
    <property type="match status" value="1"/>
</dbReference>
<dbReference type="GeneID" id="40321829"/>
<evidence type="ECO:0000256" key="1">
    <source>
        <dbReference type="SAM" id="Coils"/>
    </source>
</evidence>
<dbReference type="GO" id="GO:0005783">
    <property type="term" value="C:endoplasmic reticulum"/>
    <property type="evidence" value="ECO:0007669"/>
    <property type="project" value="TreeGrafter"/>
</dbReference>
<evidence type="ECO:0000313" key="4">
    <source>
        <dbReference type="Proteomes" id="UP000284403"/>
    </source>
</evidence>
<dbReference type="InterPro" id="IPR024095">
    <property type="entry name" value="Vesicle_P115"/>
</dbReference>
<dbReference type="SUPFAM" id="SSF48371">
    <property type="entry name" value="ARM repeat"/>
    <property type="match status" value="1"/>
</dbReference>
<name>A0A422NCQ4_9TRYP</name>
<dbReference type="GO" id="GO:0005795">
    <property type="term" value="C:Golgi stack"/>
    <property type="evidence" value="ECO:0007669"/>
    <property type="project" value="TreeGrafter"/>
</dbReference>
<gene>
    <name evidence="3" type="ORF">Tco025E_08218</name>
</gene>
<organism evidence="3 4">
    <name type="scientific">Trypanosoma conorhini</name>
    <dbReference type="NCBI Taxonomy" id="83891"/>
    <lineage>
        <taxon>Eukaryota</taxon>
        <taxon>Discoba</taxon>
        <taxon>Euglenozoa</taxon>
        <taxon>Kinetoplastea</taxon>
        <taxon>Metakinetoplastina</taxon>
        <taxon>Trypanosomatida</taxon>
        <taxon>Trypanosomatidae</taxon>
        <taxon>Trypanosoma</taxon>
    </lineage>
</organism>
<evidence type="ECO:0008006" key="5">
    <source>
        <dbReference type="Google" id="ProtNLM"/>
    </source>
</evidence>
<dbReference type="PANTHER" id="PTHR10013:SF0">
    <property type="entry name" value="GENERAL VESICULAR TRANSPORT FACTOR P115"/>
    <property type="match status" value="1"/>
</dbReference>
<reference evidence="3 4" key="1">
    <citation type="journal article" date="2018" name="BMC Genomics">
        <title>Genomic comparison of Trypanosoma conorhini and Trypanosoma rangeli to Trypanosoma cruzi strains of high and low virulence.</title>
        <authorList>
            <person name="Bradwell K.R."/>
            <person name="Koparde V.N."/>
            <person name="Matveyev A.V."/>
            <person name="Serrano M.G."/>
            <person name="Alves J.M."/>
            <person name="Parikh H."/>
            <person name="Huang B."/>
            <person name="Lee V."/>
            <person name="Espinosa-Alvarez O."/>
            <person name="Ortiz P.A."/>
            <person name="Costa-Martins A.G."/>
            <person name="Teixeira M.M."/>
            <person name="Buck G.A."/>
        </authorList>
    </citation>
    <scope>NUCLEOTIDE SEQUENCE [LARGE SCALE GENOMIC DNA]</scope>
    <source>
        <strain evidence="3 4">025E</strain>
    </source>
</reference>
<dbReference type="OrthoDB" id="198977at2759"/>
<dbReference type="InterPro" id="IPR011989">
    <property type="entry name" value="ARM-like"/>
</dbReference>
<keyword evidence="4" id="KW-1185">Reference proteome</keyword>
<dbReference type="GO" id="GO:0006886">
    <property type="term" value="P:intracellular protein transport"/>
    <property type="evidence" value="ECO:0007669"/>
    <property type="project" value="TreeGrafter"/>
</dbReference>
<feature type="region of interest" description="Disordered" evidence="2">
    <location>
        <begin position="953"/>
        <end position="984"/>
    </location>
</feature>
<dbReference type="GO" id="GO:0061025">
    <property type="term" value="P:membrane fusion"/>
    <property type="evidence" value="ECO:0007669"/>
    <property type="project" value="TreeGrafter"/>
</dbReference>
<evidence type="ECO:0000313" key="3">
    <source>
        <dbReference type="EMBL" id="RNF03251.1"/>
    </source>
</evidence>
<evidence type="ECO:0000256" key="2">
    <source>
        <dbReference type="SAM" id="MobiDB-lite"/>
    </source>
</evidence>
<feature type="coiled-coil region" evidence="1">
    <location>
        <begin position="828"/>
        <end position="952"/>
    </location>
</feature>
<keyword evidence="1" id="KW-0175">Coiled coil</keyword>
<feature type="compositionally biased region" description="Low complexity" evidence="2">
    <location>
        <begin position="1038"/>
        <end position="1052"/>
    </location>
</feature>
<dbReference type="GO" id="GO:0012507">
    <property type="term" value="C:ER to Golgi transport vesicle membrane"/>
    <property type="evidence" value="ECO:0007669"/>
    <property type="project" value="TreeGrafter"/>
</dbReference>
<dbReference type="Proteomes" id="UP000284403">
    <property type="component" value="Unassembled WGS sequence"/>
</dbReference>
<dbReference type="EMBL" id="MKKU01000732">
    <property type="protein sequence ID" value="RNF03251.1"/>
    <property type="molecule type" value="Genomic_DNA"/>
</dbReference>
<feature type="region of interest" description="Disordered" evidence="2">
    <location>
        <begin position="1019"/>
        <end position="1072"/>
    </location>
</feature>
<sequence length="1146" mass="123260">MSFLVKTLLGDNVVHPVARGGAAAPAPAPQQDEEADEAKQRVPTRTLILRVQSCTVAQDRRDALAELRASPDLPYVMAAKEVSYLCNVLRSFPEDSEVVESSLAVLSGITDLASYPAVSANYAVSEKEKRRIRDSFLHELVPEVPLFLSHVKAGVFWTRFHAVQMLQRLQEYDPSAVHKLLLSSHGIGVLLDILNDSNHGGALRNEGLVLITSITATDTELQTLLAFDNAFETLFVVIKEEGGLDGGVIVSDCLTIAHNMLRDNKATQKLFREMGCARLVCTLLEAVPDRVRAARHHTASLKNQSADAGENVENNFTPLSSTQNDVIFKAVSILSCLLRGAETHQEGPAAQEALLQSGALGPLSSVALGGVLVDDAARVEALRTLAVLLRDRRVGIEEFMQLQVVTLLCREPPLRVEEWPALRAILHVLLGIEDRVMQSAAAHVLHALLSVSSSEGELARRLLKGFAPPLPSSAPPSAAARALRNALPADCGAAMAIAIFGSIPCSRSSQKYYSALLLDRLLGVPGSVEKLLAMGQREAVTSSQMQHSAASSATNSVFLAYAQYVINCLRGHGEMDLNTLSACFRALLRWVLGCEQAARLLVGDGTYYKSLLQRAGQEDGPVHVRFWSAALCAAVCLAAPRDAPDAVQDHPSDANRLRMGGSGVGAESLPPSSLLDRRHLLELFFNHLGGPAVFDSFLFDVKASSPMWAEPPKDAFLRPTPALYDEKMKNTLLGVVKQFNDICPLRGRVQPGPLQEGTLSAATNTATAVFNPALGDVDIFSEGPSPSTVDPSAAFGAAAAAAATPGQQQLLQVGAPGSAVEEVRISLQNAYESRVKELVEANDALQRELQLVREQLHADADAQALGRERESRHLEEVASLRENIRLLEEALSAEEEEHRLLAQSLNMLEEQLREARANPTSTTEVFELRREVQKLTEERDRLLVLVAELDEEKTPATTYPGRRTTYPSPSPPPLPPPSAPPSLFSAKRALQPFGEGEGAFALPATPHCVGVAEGTRLTPEACPQSSSQTTGPNGFQASSSSLQPSQQQQEQEPQPRRRESQPVAEPFGRSMETVNGMHASAAAVPAAERNLFPADSSEECVRGNDVGARRTEAAPVAGAARTAAPLNFNPFANMAGAHNDPAGDPW</sequence>
<dbReference type="InterPro" id="IPR016024">
    <property type="entry name" value="ARM-type_fold"/>
</dbReference>
<feature type="compositionally biased region" description="Polar residues" evidence="2">
    <location>
        <begin position="1023"/>
        <end position="1037"/>
    </location>
</feature>